<protein>
    <submittedName>
        <fullName evidence="2">Uncharacterized protein</fullName>
    </submittedName>
</protein>
<dbReference type="Proteomes" id="UP000823775">
    <property type="component" value="Unassembled WGS sequence"/>
</dbReference>
<feature type="compositionally biased region" description="Basic and acidic residues" evidence="1">
    <location>
        <begin position="96"/>
        <end position="107"/>
    </location>
</feature>
<evidence type="ECO:0000313" key="2">
    <source>
        <dbReference type="EMBL" id="MCE2056273.1"/>
    </source>
</evidence>
<accession>A0ABS8W3Y4</accession>
<comment type="caution">
    <text evidence="2">The sequence shown here is derived from an EMBL/GenBank/DDBJ whole genome shotgun (WGS) entry which is preliminary data.</text>
</comment>
<organism evidence="2 3">
    <name type="scientific">Datura stramonium</name>
    <name type="common">Jimsonweed</name>
    <name type="synonym">Common thornapple</name>
    <dbReference type="NCBI Taxonomy" id="4076"/>
    <lineage>
        <taxon>Eukaryota</taxon>
        <taxon>Viridiplantae</taxon>
        <taxon>Streptophyta</taxon>
        <taxon>Embryophyta</taxon>
        <taxon>Tracheophyta</taxon>
        <taxon>Spermatophyta</taxon>
        <taxon>Magnoliopsida</taxon>
        <taxon>eudicotyledons</taxon>
        <taxon>Gunneridae</taxon>
        <taxon>Pentapetalae</taxon>
        <taxon>asterids</taxon>
        <taxon>lamiids</taxon>
        <taxon>Solanales</taxon>
        <taxon>Solanaceae</taxon>
        <taxon>Solanoideae</taxon>
        <taxon>Datureae</taxon>
        <taxon>Datura</taxon>
    </lineage>
</organism>
<dbReference type="EMBL" id="JACEIK010006759">
    <property type="protein sequence ID" value="MCE2056273.1"/>
    <property type="molecule type" value="Genomic_DNA"/>
</dbReference>
<feature type="region of interest" description="Disordered" evidence="1">
    <location>
        <begin position="89"/>
        <end position="119"/>
    </location>
</feature>
<keyword evidence="3" id="KW-1185">Reference proteome</keyword>
<proteinExistence type="predicted"/>
<name>A0ABS8W3Y4_DATST</name>
<gene>
    <name evidence="2" type="ORF">HAX54_044372</name>
</gene>
<feature type="compositionally biased region" description="Polar residues" evidence="1">
    <location>
        <begin position="108"/>
        <end position="119"/>
    </location>
</feature>
<reference evidence="2 3" key="1">
    <citation type="journal article" date="2021" name="BMC Genomics">
        <title>Datura genome reveals duplications of psychoactive alkaloid biosynthetic genes and high mutation rate following tissue culture.</title>
        <authorList>
            <person name="Rajewski A."/>
            <person name="Carter-House D."/>
            <person name="Stajich J."/>
            <person name="Litt A."/>
        </authorList>
    </citation>
    <scope>NUCLEOTIDE SEQUENCE [LARGE SCALE GENOMIC DNA]</scope>
    <source>
        <strain evidence="2">AR-01</strain>
    </source>
</reference>
<sequence length="138" mass="14938">MKSVVLFVLCWSHGNPCHIPTPGASTLGGGNSHIPKNSKWLQENLTEMDSKAAEPHIPEVLRGAHALPDTGDLHQHAVGLLLSRMHDVQKSGSYSGDDKGTKEKEQSLHSQVSELSIENENLKAKVLAESERAGQAEE</sequence>
<evidence type="ECO:0000313" key="3">
    <source>
        <dbReference type="Proteomes" id="UP000823775"/>
    </source>
</evidence>
<evidence type="ECO:0000256" key="1">
    <source>
        <dbReference type="SAM" id="MobiDB-lite"/>
    </source>
</evidence>